<dbReference type="InterPro" id="IPR020471">
    <property type="entry name" value="AKR"/>
</dbReference>
<gene>
    <name evidence="6" type="ORF">CALCODRAFT_498169</name>
</gene>
<dbReference type="Proteomes" id="UP000076842">
    <property type="component" value="Unassembled WGS sequence"/>
</dbReference>
<dbReference type="FunFam" id="3.20.20.100:FF:000002">
    <property type="entry name" value="2,5-diketo-D-gluconic acid reductase A"/>
    <property type="match status" value="1"/>
</dbReference>
<dbReference type="CDD" id="cd19071">
    <property type="entry name" value="AKR_AKR1-5-like"/>
    <property type="match status" value="1"/>
</dbReference>
<dbReference type="InterPro" id="IPR018170">
    <property type="entry name" value="Aldo/ket_reductase_CS"/>
</dbReference>
<dbReference type="PROSITE" id="PS00798">
    <property type="entry name" value="ALDOKETO_REDUCTASE_1"/>
    <property type="match status" value="1"/>
</dbReference>
<accession>A0A165EYZ2</accession>
<dbReference type="InParanoid" id="A0A165EYZ2"/>
<feature type="binding site" evidence="3">
    <location>
        <position position="111"/>
    </location>
    <ligand>
        <name>substrate</name>
    </ligand>
</feature>
<organism evidence="6 7">
    <name type="scientific">Calocera cornea HHB12733</name>
    <dbReference type="NCBI Taxonomy" id="1353952"/>
    <lineage>
        <taxon>Eukaryota</taxon>
        <taxon>Fungi</taxon>
        <taxon>Dikarya</taxon>
        <taxon>Basidiomycota</taxon>
        <taxon>Agaricomycotina</taxon>
        <taxon>Dacrymycetes</taxon>
        <taxon>Dacrymycetales</taxon>
        <taxon>Dacrymycetaceae</taxon>
        <taxon>Calocera</taxon>
    </lineage>
</organism>
<evidence type="ECO:0000256" key="4">
    <source>
        <dbReference type="PIRSR" id="PIRSR000097-3"/>
    </source>
</evidence>
<dbReference type="Pfam" id="PF00248">
    <property type="entry name" value="Aldo_ket_red"/>
    <property type="match status" value="1"/>
</dbReference>
<dbReference type="OrthoDB" id="416253at2759"/>
<reference evidence="6 7" key="1">
    <citation type="journal article" date="2016" name="Mol. Biol. Evol.">
        <title>Comparative Genomics of Early-Diverging Mushroom-Forming Fungi Provides Insights into the Origins of Lignocellulose Decay Capabilities.</title>
        <authorList>
            <person name="Nagy L.G."/>
            <person name="Riley R."/>
            <person name="Tritt A."/>
            <person name="Adam C."/>
            <person name="Daum C."/>
            <person name="Floudas D."/>
            <person name="Sun H."/>
            <person name="Yadav J.S."/>
            <person name="Pangilinan J."/>
            <person name="Larsson K.H."/>
            <person name="Matsuura K."/>
            <person name="Barry K."/>
            <person name="Labutti K."/>
            <person name="Kuo R."/>
            <person name="Ohm R.A."/>
            <person name="Bhattacharya S.S."/>
            <person name="Shirouzu T."/>
            <person name="Yoshinaga Y."/>
            <person name="Martin F.M."/>
            <person name="Grigoriev I.V."/>
            <person name="Hibbett D.S."/>
        </authorList>
    </citation>
    <scope>NUCLEOTIDE SEQUENCE [LARGE SCALE GENOMIC DNA]</scope>
    <source>
        <strain evidence="6 7">HHB12733</strain>
    </source>
</reference>
<sequence>MSTVPIVTLNNGVKLPAIGLGCWSGTTPEEQAKSEPWILTALQNGYRHLDTAYGYGTEKYVGNAIRSSGIPREEIFVTTKLPSNHHARVAESLEESLKRAGLDYFDLYLMHWPMAFHYRPDGYKRPDGKPDLDEETTFSKTWADMEKLVGTGKVRAIGISNFSIQNLEILLKDAKIVPAMNQVELHPLLRQEDLVQYCKGKGIMLTAYSPTGYAQVREHPVVVKIAEKHKASPAQIALAWHVQRGYAACPKSTNSERQKENINLPTLDAEDIEKLNSIDENRHLCNYGPGPLVSGWTYEQLGWTPPKV</sequence>
<dbReference type="AlphaFoldDB" id="A0A165EYZ2"/>
<dbReference type="InterPro" id="IPR036812">
    <property type="entry name" value="NAD(P)_OxRdtase_dom_sf"/>
</dbReference>
<evidence type="ECO:0000259" key="5">
    <source>
        <dbReference type="Pfam" id="PF00248"/>
    </source>
</evidence>
<dbReference type="PIRSF" id="PIRSF000097">
    <property type="entry name" value="AKR"/>
    <property type="match status" value="1"/>
</dbReference>
<evidence type="ECO:0000313" key="7">
    <source>
        <dbReference type="Proteomes" id="UP000076842"/>
    </source>
</evidence>
<feature type="domain" description="NADP-dependent oxidoreductase" evidence="5">
    <location>
        <begin position="18"/>
        <end position="280"/>
    </location>
</feature>
<dbReference type="GO" id="GO:0016616">
    <property type="term" value="F:oxidoreductase activity, acting on the CH-OH group of donors, NAD or NADP as acceptor"/>
    <property type="evidence" value="ECO:0007669"/>
    <property type="project" value="UniProtKB-ARBA"/>
</dbReference>
<evidence type="ECO:0000313" key="6">
    <source>
        <dbReference type="EMBL" id="KZT55833.1"/>
    </source>
</evidence>
<keyword evidence="7" id="KW-1185">Reference proteome</keyword>
<feature type="site" description="Lowers pKa of active site Tyr" evidence="4">
    <location>
        <position position="80"/>
    </location>
</feature>
<dbReference type="PROSITE" id="PS00062">
    <property type="entry name" value="ALDOKETO_REDUCTASE_2"/>
    <property type="match status" value="1"/>
</dbReference>
<evidence type="ECO:0000256" key="3">
    <source>
        <dbReference type="PIRSR" id="PIRSR000097-2"/>
    </source>
</evidence>
<proteinExistence type="predicted"/>
<evidence type="ECO:0000256" key="1">
    <source>
        <dbReference type="ARBA" id="ARBA00023002"/>
    </source>
</evidence>
<name>A0A165EYZ2_9BASI</name>
<protein>
    <submittedName>
        <fullName evidence="6">Aldo/keto reductase</fullName>
    </submittedName>
</protein>
<dbReference type="SUPFAM" id="SSF51430">
    <property type="entry name" value="NAD(P)-linked oxidoreductase"/>
    <property type="match status" value="1"/>
</dbReference>
<keyword evidence="1" id="KW-0560">Oxidoreductase</keyword>
<dbReference type="PRINTS" id="PR00069">
    <property type="entry name" value="ALDKETRDTASE"/>
</dbReference>
<dbReference type="PANTHER" id="PTHR11732">
    <property type="entry name" value="ALDO/KETO REDUCTASE"/>
    <property type="match status" value="1"/>
</dbReference>
<dbReference type="InterPro" id="IPR023210">
    <property type="entry name" value="NADP_OxRdtase_dom"/>
</dbReference>
<feature type="active site" description="Proton donor" evidence="2">
    <location>
        <position position="55"/>
    </location>
</feature>
<dbReference type="Gene3D" id="3.20.20.100">
    <property type="entry name" value="NADP-dependent oxidoreductase domain"/>
    <property type="match status" value="1"/>
</dbReference>
<dbReference type="STRING" id="1353952.A0A165EYZ2"/>
<evidence type="ECO:0000256" key="2">
    <source>
        <dbReference type="PIRSR" id="PIRSR000097-1"/>
    </source>
</evidence>
<dbReference type="EMBL" id="KV423988">
    <property type="protein sequence ID" value="KZT55833.1"/>
    <property type="molecule type" value="Genomic_DNA"/>
</dbReference>